<dbReference type="EMBL" id="OOIL02006662">
    <property type="protein sequence ID" value="VFQ99614.1"/>
    <property type="molecule type" value="Genomic_DNA"/>
</dbReference>
<dbReference type="GO" id="GO:0030295">
    <property type="term" value="F:protein kinase activator activity"/>
    <property type="evidence" value="ECO:0007669"/>
    <property type="project" value="TreeGrafter"/>
</dbReference>
<organism evidence="2 3">
    <name type="scientific">Cuscuta campestris</name>
    <dbReference type="NCBI Taxonomy" id="132261"/>
    <lineage>
        <taxon>Eukaryota</taxon>
        <taxon>Viridiplantae</taxon>
        <taxon>Streptophyta</taxon>
        <taxon>Embryophyta</taxon>
        <taxon>Tracheophyta</taxon>
        <taxon>Spermatophyta</taxon>
        <taxon>Magnoliopsida</taxon>
        <taxon>eudicotyledons</taxon>
        <taxon>Gunneridae</taxon>
        <taxon>Pentapetalae</taxon>
        <taxon>asterids</taxon>
        <taxon>lamiids</taxon>
        <taxon>Solanales</taxon>
        <taxon>Convolvulaceae</taxon>
        <taxon>Cuscuteae</taxon>
        <taxon>Cuscuta</taxon>
        <taxon>Cuscuta subgen. Grammica</taxon>
        <taxon>Cuscuta sect. Cleistogrammica</taxon>
    </lineage>
</organism>
<feature type="region of interest" description="Disordered" evidence="1">
    <location>
        <begin position="82"/>
        <end position="163"/>
    </location>
</feature>
<feature type="compositionally biased region" description="Acidic residues" evidence="1">
    <location>
        <begin position="1"/>
        <end position="11"/>
    </location>
</feature>
<feature type="region of interest" description="Disordered" evidence="1">
    <location>
        <begin position="1"/>
        <end position="25"/>
    </location>
</feature>
<dbReference type="PANTHER" id="PTHR14326">
    <property type="entry name" value="TARGETING PROTEIN FOR XKLP2"/>
    <property type="match status" value="1"/>
</dbReference>
<protein>
    <recommendedName>
        <fullName evidence="4">TPX2 central domain-containing protein</fullName>
    </recommendedName>
</protein>
<evidence type="ECO:0008006" key="4">
    <source>
        <dbReference type="Google" id="ProtNLM"/>
    </source>
</evidence>
<dbReference type="GO" id="GO:0090307">
    <property type="term" value="P:mitotic spindle assembly"/>
    <property type="evidence" value="ECO:0007669"/>
    <property type="project" value="TreeGrafter"/>
</dbReference>
<feature type="region of interest" description="Disordered" evidence="1">
    <location>
        <begin position="228"/>
        <end position="252"/>
    </location>
</feature>
<dbReference type="GO" id="GO:0005819">
    <property type="term" value="C:spindle"/>
    <property type="evidence" value="ECO:0007669"/>
    <property type="project" value="InterPro"/>
</dbReference>
<accession>A0A484NIG2</accession>
<dbReference type="InterPro" id="IPR009675">
    <property type="entry name" value="TPX2_fam"/>
</dbReference>
<feature type="compositionally biased region" description="Basic and acidic residues" evidence="1">
    <location>
        <begin position="125"/>
        <end position="154"/>
    </location>
</feature>
<evidence type="ECO:0000256" key="1">
    <source>
        <dbReference type="SAM" id="MobiDB-lite"/>
    </source>
</evidence>
<evidence type="ECO:0000313" key="2">
    <source>
        <dbReference type="EMBL" id="VFQ99614.1"/>
    </source>
</evidence>
<feature type="compositionally biased region" description="Polar residues" evidence="1">
    <location>
        <begin position="243"/>
        <end position="252"/>
    </location>
</feature>
<dbReference type="Proteomes" id="UP000595140">
    <property type="component" value="Unassembled WGS sequence"/>
</dbReference>
<proteinExistence type="predicted"/>
<evidence type="ECO:0000313" key="3">
    <source>
        <dbReference type="Proteomes" id="UP000595140"/>
    </source>
</evidence>
<gene>
    <name evidence="2" type="ORF">CCAM_LOCUS41390</name>
</gene>
<reference evidence="2 3" key="1">
    <citation type="submission" date="2018-04" db="EMBL/GenBank/DDBJ databases">
        <authorList>
            <person name="Vogel A."/>
        </authorList>
    </citation>
    <scope>NUCLEOTIDE SEQUENCE [LARGE SCALE GENOMIC DNA]</scope>
</reference>
<dbReference type="PANTHER" id="PTHR14326:SF15">
    <property type="entry name" value="OS06G0130200 PROTEIN"/>
    <property type="match status" value="1"/>
</dbReference>
<dbReference type="AlphaFoldDB" id="A0A484NIG2"/>
<keyword evidence="3" id="KW-1185">Reference proteome</keyword>
<dbReference type="OrthoDB" id="1306336at2759"/>
<dbReference type="GO" id="GO:0008017">
    <property type="term" value="F:microtubule binding"/>
    <property type="evidence" value="ECO:0007669"/>
    <property type="project" value="TreeGrafter"/>
</dbReference>
<name>A0A484NIG2_9ASTE</name>
<dbReference type="GO" id="GO:0060236">
    <property type="term" value="P:regulation of mitotic spindle organization"/>
    <property type="evidence" value="ECO:0007669"/>
    <property type="project" value="InterPro"/>
</dbReference>
<sequence>MTTEGSIDEDEWHAPPPSSSSGSWEIDSAYEFDASQFFDFSRPESSSDAERAERWFQVAGYYPPSHFYFKAKVKTTIVPANDESPLVKDDDNFNPSHHHHHRLSSSSNHEKTNKGGRRRWNNSGDQERMEEDTPSKAIKPKEKSAIKWGGDDNNRNNGGSTLMKPTASQLAKLNHVKQQRRNHEAIKRLKLDYGYYVTKKSKVSDEKKLLQHPPIELFSKLTLNSDMDNRAASHPKPHPFGTVNLNKFSPKR</sequence>
<dbReference type="GO" id="GO:0005880">
    <property type="term" value="C:nuclear microtubule"/>
    <property type="evidence" value="ECO:0007669"/>
    <property type="project" value="TreeGrafter"/>
</dbReference>